<evidence type="ECO:0008006" key="6">
    <source>
        <dbReference type="Google" id="ProtNLM"/>
    </source>
</evidence>
<dbReference type="InterPro" id="IPR051215">
    <property type="entry name" value="GRE"/>
</dbReference>
<dbReference type="GO" id="GO:0016829">
    <property type="term" value="F:lyase activity"/>
    <property type="evidence" value="ECO:0007669"/>
    <property type="project" value="UniProtKB-KW"/>
</dbReference>
<evidence type="ECO:0000256" key="1">
    <source>
        <dbReference type="ARBA" id="ARBA00022818"/>
    </source>
</evidence>
<organism evidence="5">
    <name type="scientific">marine sediment metagenome</name>
    <dbReference type="NCBI Taxonomy" id="412755"/>
    <lineage>
        <taxon>unclassified sequences</taxon>
        <taxon>metagenomes</taxon>
        <taxon>ecological metagenomes</taxon>
    </lineage>
</organism>
<dbReference type="AlphaFoldDB" id="A0A0F9U227"/>
<dbReference type="Pfam" id="PF02901">
    <property type="entry name" value="PFL-like"/>
    <property type="match status" value="1"/>
</dbReference>
<dbReference type="PANTHER" id="PTHR43641:SF2">
    <property type="entry name" value="DEHYDRATASE YBIW-RELATED"/>
    <property type="match status" value="1"/>
</dbReference>
<feature type="domain" description="Glycine radical" evidence="3">
    <location>
        <begin position="705"/>
        <end position="827"/>
    </location>
</feature>
<dbReference type="SUPFAM" id="SSF51998">
    <property type="entry name" value="PFL-like glycyl radical enzymes"/>
    <property type="match status" value="1"/>
</dbReference>
<name>A0A0F9U227_9ZZZZ</name>
<sequence>MVIKEEFIDPSIEVLHRDKARVNRVVTLKATPRVERLRETQMKQRPWISIDKLRLETKVMKETEGEPMEIRRAKFFSAFVREVPISIFTDELIVGCAREKPQCREISPEDLEAMETGWLETASERDFYNPGVDSARLDVNTDEERREVQEEIIPYWKGEGKWERTRHGLNYTKIPPEILNLMVSKPTTPPTLSMVYSPGYGLITGGNIGHNVLGYEKVLKKGFLGVKKDAEERLARIDHSDSDDLKKIPFLEGVIIAMQAAAEIGSRFAAKARELADSEEDADRKEELLKIAEISDWVPANPARTFREALQSLFFARLLVWWETSYTAAHSPGRIERHLDRFYESDMKAENITKEEVQELLDCYLIKLSQVGTGNHISVGGVKPNGQDATSDLSYMLIDGVAHVKLTEPYFSILVHGKTPDSLLIKAAKLCSLGMGHPVFINHDVQIQQMLSRPIPLEHARNVASVGCYEPVIPGYDAGLPPCGILNFGALLEMVMTNGWNRAENRKLGMETGDPRQFKSFEEVREALRKQVAWLCKDIITVHNLVEETLADICPTIYESALIDDCIENGTTRESGGARYNFSPIVSGAGAIDAGDSLAAIKKLVFEEKKITMGELCDALDNNFEGYEEIHQMLLNAPKYGNDDDYADEQSAWASHLFAEEVSRLKNPRGGYATPIGAPLMMYMYCGWYTGALPSGRLAGKPLSDAWSPCAGNDVNGPTSVLKSMGKIDHVELRSGVTLNMRIDPVVFKGEDEIGVKRLADMIRTFVDQKIFHVQINVVSSDTLRAAQKEPDKFRDILVKVAGYSAFFVKLPKGLQDGIIMRTEHKL</sequence>
<dbReference type="InterPro" id="IPR001150">
    <property type="entry name" value="Gly_radical"/>
</dbReference>
<keyword evidence="2" id="KW-0456">Lyase</keyword>
<gene>
    <name evidence="5" type="ORF">LCGC14_0320890</name>
</gene>
<evidence type="ECO:0000313" key="5">
    <source>
        <dbReference type="EMBL" id="KKN81342.1"/>
    </source>
</evidence>
<keyword evidence="1" id="KW-0556">Organic radical</keyword>
<dbReference type="EMBL" id="LAZR01000216">
    <property type="protein sequence ID" value="KKN81342.1"/>
    <property type="molecule type" value="Genomic_DNA"/>
</dbReference>
<evidence type="ECO:0000256" key="2">
    <source>
        <dbReference type="ARBA" id="ARBA00023239"/>
    </source>
</evidence>
<dbReference type="InterPro" id="IPR004184">
    <property type="entry name" value="PFL_dom"/>
</dbReference>
<comment type="caution">
    <text evidence="5">The sequence shown here is derived from an EMBL/GenBank/DDBJ whole genome shotgun (WGS) entry which is preliminary data.</text>
</comment>
<dbReference type="GO" id="GO:0005829">
    <property type="term" value="C:cytosol"/>
    <property type="evidence" value="ECO:0007669"/>
    <property type="project" value="TreeGrafter"/>
</dbReference>
<protein>
    <recommendedName>
        <fullName evidence="6">PFL domain-containing protein</fullName>
    </recommendedName>
</protein>
<reference evidence="5" key="1">
    <citation type="journal article" date="2015" name="Nature">
        <title>Complex archaea that bridge the gap between prokaryotes and eukaryotes.</title>
        <authorList>
            <person name="Spang A."/>
            <person name="Saw J.H."/>
            <person name="Jorgensen S.L."/>
            <person name="Zaremba-Niedzwiedzka K."/>
            <person name="Martijn J."/>
            <person name="Lind A.E."/>
            <person name="van Eijk R."/>
            <person name="Schleper C."/>
            <person name="Guy L."/>
            <person name="Ettema T.J."/>
        </authorList>
    </citation>
    <scope>NUCLEOTIDE SEQUENCE</scope>
</reference>
<dbReference type="Gene3D" id="3.20.70.20">
    <property type="match status" value="1"/>
</dbReference>
<feature type="domain" description="PFL" evidence="4">
    <location>
        <begin position="32"/>
        <end position="698"/>
    </location>
</feature>
<dbReference type="PANTHER" id="PTHR43641">
    <property type="entry name" value="FORMATE ACETYLTRANSFERASE 3-RELATED"/>
    <property type="match status" value="1"/>
</dbReference>
<dbReference type="PROSITE" id="PS51149">
    <property type="entry name" value="GLY_RADICAL_2"/>
    <property type="match status" value="1"/>
</dbReference>
<evidence type="ECO:0000259" key="4">
    <source>
        <dbReference type="PROSITE" id="PS51554"/>
    </source>
</evidence>
<evidence type="ECO:0000259" key="3">
    <source>
        <dbReference type="PROSITE" id="PS51149"/>
    </source>
</evidence>
<accession>A0A0F9U227</accession>
<dbReference type="Pfam" id="PF01228">
    <property type="entry name" value="Gly_radical"/>
    <property type="match status" value="1"/>
</dbReference>
<dbReference type="PROSITE" id="PS51554">
    <property type="entry name" value="PFL"/>
    <property type="match status" value="1"/>
</dbReference>
<proteinExistence type="predicted"/>